<organism evidence="2">
    <name type="scientific">Aceria tosichella</name>
    <name type="common">wheat curl mite</name>
    <dbReference type="NCBI Taxonomy" id="561515"/>
    <lineage>
        <taxon>Eukaryota</taxon>
        <taxon>Metazoa</taxon>
        <taxon>Ecdysozoa</taxon>
        <taxon>Arthropoda</taxon>
        <taxon>Chelicerata</taxon>
        <taxon>Arachnida</taxon>
        <taxon>Acari</taxon>
        <taxon>Acariformes</taxon>
        <taxon>Trombidiformes</taxon>
        <taxon>Prostigmata</taxon>
        <taxon>Eupodina</taxon>
        <taxon>Eriophyoidea</taxon>
        <taxon>Eriophyidae</taxon>
        <taxon>Eriophyinae</taxon>
        <taxon>Aceriini</taxon>
        <taxon>Aceria</taxon>
    </lineage>
</organism>
<sequence length="341" mass="39873">MTKTKILSPTMTSFYFGKQLPAEKLLDHNNNNNDHSPVLLECHRSRRHHQTAAISFKYKSNANQDDINDLRRMLTNLRAEQLNEIDPDEHEFYDADYKRMMVDDWLVTRFLLRGKKAFEREATECGAADRYRILQLVDDSTETSSGELYKQAILKHTIELVKICAKFRFDYRINSRTRLDEFPLDWVKTEGLFSYKPDVVGNPTIYLRVALHRPKLLETPEARHLFKRYMLYTLERCDQDLSNKPGKAICCVFDMTNVAFENIDLELTTWMIKSFKSSSPKLICYVIIYNPPWFFAATFKIICKTLLSNSKRQSVKFASGNQILDYIDCANLPPYLQSTLQ</sequence>
<protein>
    <submittedName>
        <fullName evidence="2">Motile sperm domain-containing protein 2</fullName>
    </submittedName>
</protein>
<dbReference type="PROSITE" id="PS50191">
    <property type="entry name" value="CRAL_TRIO"/>
    <property type="match status" value="1"/>
</dbReference>
<dbReference type="InterPro" id="IPR001251">
    <property type="entry name" value="CRAL-TRIO_dom"/>
</dbReference>
<dbReference type="Gene3D" id="3.40.525.10">
    <property type="entry name" value="CRAL-TRIO lipid binding domain"/>
    <property type="match status" value="1"/>
</dbReference>
<evidence type="ECO:0000313" key="2">
    <source>
        <dbReference type="EMBL" id="MDE51386.1"/>
    </source>
</evidence>
<dbReference type="Pfam" id="PF00650">
    <property type="entry name" value="CRAL_TRIO"/>
    <property type="match status" value="1"/>
</dbReference>
<dbReference type="InterPro" id="IPR053012">
    <property type="entry name" value="ER-organelle_contact"/>
</dbReference>
<dbReference type="InterPro" id="IPR036865">
    <property type="entry name" value="CRAL-TRIO_dom_sf"/>
</dbReference>
<proteinExistence type="predicted"/>
<dbReference type="PANTHER" id="PTHR46384:SF1">
    <property type="entry name" value="MOTILE SPERM DOMAIN-CONTAINING PROTEIN 2"/>
    <property type="match status" value="1"/>
</dbReference>
<reference evidence="2" key="1">
    <citation type="submission" date="2018-10" db="EMBL/GenBank/DDBJ databases">
        <title>Transcriptome assembly of Aceria tosichella (Wheat curl mite) Type 2.</title>
        <authorList>
            <person name="Scully E.D."/>
            <person name="Geib S.M."/>
            <person name="Palmer N.A."/>
            <person name="Gupta A.K."/>
            <person name="Sarath G."/>
            <person name="Tatineni S."/>
        </authorList>
    </citation>
    <scope>NUCLEOTIDE SEQUENCE</scope>
    <source>
        <strain evidence="2">LincolnNE</strain>
    </source>
</reference>
<dbReference type="GO" id="GO:0140284">
    <property type="term" value="C:endoplasmic reticulum-endosome membrane contact site"/>
    <property type="evidence" value="ECO:0007669"/>
    <property type="project" value="TreeGrafter"/>
</dbReference>
<dbReference type="EMBL" id="GGYP01006615">
    <property type="protein sequence ID" value="MDE51386.1"/>
    <property type="molecule type" value="Transcribed_RNA"/>
</dbReference>
<feature type="domain" description="CRAL-TRIO" evidence="1">
    <location>
        <begin position="191"/>
        <end position="341"/>
    </location>
</feature>
<dbReference type="CDD" id="cd00170">
    <property type="entry name" value="SEC14"/>
    <property type="match status" value="1"/>
</dbReference>
<evidence type="ECO:0000259" key="1">
    <source>
        <dbReference type="PROSITE" id="PS50191"/>
    </source>
</evidence>
<dbReference type="PANTHER" id="PTHR46384">
    <property type="entry name" value="MOTILE SPERM DOMAIN-CONTAINING PROTEIN 2"/>
    <property type="match status" value="1"/>
</dbReference>
<dbReference type="SMART" id="SM00516">
    <property type="entry name" value="SEC14"/>
    <property type="match status" value="1"/>
</dbReference>
<dbReference type="AlphaFoldDB" id="A0A6G1SLH2"/>
<gene>
    <name evidence="2" type="primary">Mospd2_5</name>
    <name evidence="2" type="ORF">g.13831</name>
</gene>
<dbReference type="GO" id="GO:0012505">
    <property type="term" value="C:endomembrane system"/>
    <property type="evidence" value="ECO:0007669"/>
    <property type="project" value="TreeGrafter"/>
</dbReference>
<accession>A0A6G1SLH2</accession>
<name>A0A6G1SLH2_9ACAR</name>
<dbReference type="SUPFAM" id="SSF52087">
    <property type="entry name" value="CRAL/TRIO domain"/>
    <property type="match status" value="1"/>
</dbReference>